<dbReference type="RefSeq" id="WP_038564423.1">
    <property type="nucleotide sequence ID" value="NZ_CP008876.1"/>
</dbReference>
<accession>A0A075LUD1</accession>
<dbReference type="Proteomes" id="UP000199735">
    <property type="component" value="Unassembled WGS sequence"/>
</dbReference>
<evidence type="ECO:0000256" key="1">
    <source>
        <dbReference type="SAM" id="Phobius"/>
    </source>
</evidence>
<evidence type="ECO:0000313" key="2">
    <source>
        <dbReference type="EMBL" id="AIF68008.1"/>
    </source>
</evidence>
<reference evidence="2 4" key="1">
    <citation type="submission" date="2014-07" db="EMBL/GenBank/DDBJ databases">
        <title>Complete genome sequence of a moderately halophilic bacterium Terribacillus aidingensis MP602, isolated from Cryptomeria fortunei in Tianmu mountain in China.</title>
        <authorList>
            <person name="Wang Y."/>
            <person name="Lu P."/>
            <person name="Zhang L."/>
        </authorList>
    </citation>
    <scope>NUCLEOTIDE SEQUENCE [LARGE SCALE GENOMIC DNA]</scope>
    <source>
        <strain evidence="2 4">MP602</strain>
    </source>
</reference>
<sequence length="136" mass="15357">MKRSLGLRLVLAGTMVIAGLLFFFTDRSTHPVPYNDVHEEMIRHALEEVNNTAVEELAVYDTYEVLGVGFEPEGIISLRIQNEGEEVDHHMQTVWEEVKGEAADVVEAHNLEDDINREIELEVNLIGPEGTILHTH</sequence>
<proteinExistence type="predicted"/>
<evidence type="ECO:0000313" key="5">
    <source>
        <dbReference type="Proteomes" id="UP000199735"/>
    </source>
</evidence>
<feature type="transmembrane region" description="Helical" evidence="1">
    <location>
        <begin position="7"/>
        <end position="25"/>
    </location>
</feature>
<dbReference type="AlphaFoldDB" id="A0A075LUD1"/>
<protein>
    <submittedName>
        <fullName evidence="2">Uncharacterized protein</fullName>
    </submittedName>
</protein>
<gene>
    <name evidence="2" type="ORF">GZ22_16140</name>
    <name evidence="3" type="ORF">SAMN04489762_1822</name>
</gene>
<organism evidence="2 4">
    <name type="scientific">Terribacillus saccharophilus</name>
    <dbReference type="NCBI Taxonomy" id="361277"/>
    <lineage>
        <taxon>Bacteria</taxon>
        <taxon>Bacillati</taxon>
        <taxon>Bacillota</taxon>
        <taxon>Bacilli</taxon>
        <taxon>Bacillales</taxon>
        <taxon>Bacillaceae</taxon>
        <taxon>Terribacillus</taxon>
    </lineage>
</organism>
<dbReference type="Proteomes" id="UP000027980">
    <property type="component" value="Chromosome"/>
</dbReference>
<dbReference type="OrthoDB" id="2965998at2"/>
<reference evidence="3 5" key="2">
    <citation type="submission" date="2016-10" db="EMBL/GenBank/DDBJ databases">
        <authorList>
            <person name="Varghese N."/>
            <person name="Submissions S."/>
        </authorList>
    </citation>
    <scope>NUCLEOTIDE SEQUENCE [LARGE SCALE GENOMIC DNA]</scope>
    <source>
        <strain evidence="3 5">DSM 21619</strain>
    </source>
</reference>
<name>A0A075LUD1_9BACI</name>
<keyword evidence="1" id="KW-0812">Transmembrane</keyword>
<evidence type="ECO:0000313" key="4">
    <source>
        <dbReference type="Proteomes" id="UP000027980"/>
    </source>
</evidence>
<dbReference type="KEGG" id="tap:GZ22_16140"/>
<keyword evidence="1" id="KW-0472">Membrane</keyword>
<dbReference type="EMBL" id="CP008876">
    <property type="protein sequence ID" value="AIF68008.1"/>
    <property type="molecule type" value="Genomic_DNA"/>
</dbReference>
<dbReference type="HOGENOM" id="CLU_1874432_0_0_9"/>
<accession>A0AAX2EF86</accession>
<evidence type="ECO:0000313" key="3">
    <source>
        <dbReference type="EMBL" id="SEN26095.1"/>
    </source>
</evidence>
<dbReference type="EMBL" id="FOCD01000002">
    <property type="protein sequence ID" value="SEN26095.1"/>
    <property type="molecule type" value="Genomic_DNA"/>
</dbReference>
<dbReference type="GeneID" id="34222772"/>
<keyword evidence="1" id="KW-1133">Transmembrane helix</keyword>